<evidence type="ECO:0008006" key="3">
    <source>
        <dbReference type="Google" id="ProtNLM"/>
    </source>
</evidence>
<dbReference type="InterPro" id="IPR003607">
    <property type="entry name" value="HD/PDEase_dom"/>
</dbReference>
<dbReference type="AlphaFoldDB" id="A0AAV5B420"/>
<dbReference type="Gene3D" id="1.10.3210.10">
    <property type="entry name" value="Hypothetical protein af1432"/>
    <property type="match status" value="1"/>
</dbReference>
<name>A0AAV5B420_9ACTN</name>
<dbReference type="RefSeq" id="WP_265591145.1">
    <property type="nucleotide sequence ID" value="NZ_BQKC01000002.1"/>
</dbReference>
<gene>
    <name evidence="1" type="ORF">ATOP_18970</name>
</gene>
<dbReference type="SUPFAM" id="SSF109604">
    <property type="entry name" value="HD-domain/PDEase-like"/>
    <property type="match status" value="1"/>
</dbReference>
<comment type="caution">
    <text evidence="1">The sequence shown here is derived from an EMBL/GenBank/DDBJ whole genome shotgun (WGS) entry which is preliminary data.</text>
</comment>
<proteinExistence type="predicted"/>
<organism evidence="1 2">
    <name type="scientific">Granulimonas faecalis</name>
    <dbReference type="NCBI Taxonomy" id="2894155"/>
    <lineage>
        <taxon>Bacteria</taxon>
        <taxon>Bacillati</taxon>
        <taxon>Actinomycetota</taxon>
        <taxon>Coriobacteriia</taxon>
        <taxon>Coriobacteriales</taxon>
        <taxon>Kribbibacteriaceae</taxon>
        <taxon>Granulimonas</taxon>
    </lineage>
</organism>
<reference evidence="1" key="1">
    <citation type="journal article" date="2022" name="Int. J. Syst. Evol. Microbiol.">
        <title>Granulimonas faecalis gen. nov., sp. nov., and Leptogranulimonas caecicola gen. nov., sp. nov., novel lactate-producing Atopobiaceae bacteria isolated from mouse intestines, and an emended description of the family Atopobiaceae.</title>
        <authorList>
            <person name="Morinaga K."/>
            <person name="Kusada H."/>
            <person name="Sakamoto S."/>
            <person name="Murakami T."/>
            <person name="Toyoda A."/>
            <person name="Mori H."/>
            <person name="Meng X.Y."/>
            <person name="Takashino M."/>
            <person name="Murotomi K."/>
            <person name="Tamaki H."/>
        </authorList>
    </citation>
    <scope>NUCLEOTIDE SEQUENCE</scope>
    <source>
        <strain evidence="1">OPF53</strain>
    </source>
</reference>
<evidence type="ECO:0000313" key="2">
    <source>
        <dbReference type="Proteomes" id="UP001055025"/>
    </source>
</evidence>
<sequence>MNDIAPADGRAFAERHLPPDAYEHSLRVAERAERKISLDSADRTPVAIALLHDVVEDGDVTLGDVREAFGERVADAVGCLTRRPGEPYDAYIGRVMTNPDAAAVKACDLEDHLASPATAPSASYLRRCERALGRLRNTALGF</sequence>
<keyword evidence="2" id="KW-1185">Reference proteome</keyword>
<dbReference type="EMBL" id="BQKC01000002">
    <property type="protein sequence ID" value="GJM56242.1"/>
    <property type="molecule type" value="Genomic_DNA"/>
</dbReference>
<evidence type="ECO:0000313" key="1">
    <source>
        <dbReference type="EMBL" id="GJM56242.1"/>
    </source>
</evidence>
<dbReference type="CDD" id="cd00077">
    <property type="entry name" value="HDc"/>
    <property type="match status" value="1"/>
</dbReference>
<accession>A0AAV5B420</accession>
<dbReference type="Proteomes" id="UP001055025">
    <property type="component" value="Unassembled WGS sequence"/>
</dbReference>
<protein>
    <recommendedName>
        <fullName evidence="3">Phosphohydrolase</fullName>
    </recommendedName>
</protein>